<protein>
    <submittedName>
        <fullName evidence="1">Uncharacterized protein</fullName>
    </submittedName>
</protein>
<gene>
    <name evidence="1" type="ORF">G2W53_040614</name>
</gene>
<comment type="caution">
    <text evidence="1">The sequence shown here is derived from an EMBL/GenBank/DDBJ whole genome shotgun (WGS) entry which is preliminary data.</text>
</comment>
<name>A0A834SDH2_9FABA</name>
<dbReference type="Proteomes" id="UP000634136">
    <property type="component" value="Unassembled WGS sequence"/>
</dbReference>
<accession>A0A834SDH2</accession>
<dbReference type="AlphaFoldDB" id="A0A834SDH2"/>
<evidence type="ECO:0000313" key="2">
    <source>
        <dbReference type="Proteomes" id="UP000634136"/>
    </source>
</evidence>
<organism evidence="1 2">
    <name type="scientific">Senna tora</name>
    <dbReference type="NCBI Taxonomy" id="362788"/>
    <lineage>
        <taxon>Eukaryota</taxon>
        <taxon>Viridiplantae</taxon>
        <taxon>Streptophyta</taxon>
        <taxon>Embryophyta</taxon>
        <taxon>Tracheophyta</taxon>
        <taxon>Spermatophyta</taxon>
        <taxon>Magnoliopsida</taxon>
        <taxon>eudicotyledons</taxon>
        <taxon>Gunneridae</taxon>
        <taxon>Pentapetalae</taxon>
        <taxon>rosids</taxon>
        <taxon>fabids</taxon>
        <taxon>Fabales</taxon>
        <taxon>Fabaceae</taxon>
        <taxon>Caesalpinioideae</taxon>
        <taxon>Cassia clade</taxon>
        <taxon>Senna</taxon>
    </lineage>
</organism>
<sequence length="82" mass="9370">MPPRSSLIWITTHIVAVAAIAAPVIAVQFSPPHKIPWCSQQLHHRRRFLKPPLKPLHEVSRRIVNKLNGFDVISSSFCWVQL</sequence>
<evidence type="ECO:0000313" key="1">
    <source>
        <dbReference type="EMBL" id="KAF7801503.1"/>
    </source>
</evidence>
<reference evidence="1" key="1">
    <citation type="submission" date="2020-09" db="EMBL/GenBank/DDBJ databases">
        <title>Genome-Enabled Discovery of Anthraquinone Biosynthesis in Senna tora.</title>
        <authorList>
            <person name="Kang S.-H."/>
            <person name="Pandey R.P."/>
            <person name="Lee C.-M."/>
            <person name="Sim J.-S."/>
            <person name="Jeong J.-T."/>
            <person name="Choi B.-S."/>
            <person name="Jung M."/>
            <person name="Ginzburg D."/>
            <person name="Zhao K."/>
            <person name="Won S.Y."/>
            <person name="Oh T.-J."/>
            <person name="Yu Y."/>
            <person name="Kim N.-H."/>
            <person name="Lee O.R."/>
            <person name="Lee T.-H."/>
            <person name="Bashyal P."/>
            <person name="Kim T.-S."/>
            <person name="Lee W.-H."/>
            <person name="Kawkins C."/>
            <person name="Kim C.-K."/>
            <person name="Kim J.S."/>
            <person name="Ahn B.O."/>
            <person name="Rhee S.Y."/>
            <person name="Sohng J.K."/>
        </authorList>
    </citation>
    <scope>NUCLEOTIDE SEQUENCE</scope>
    <source>
        <tissue evidence="1">Leaf</tissue>
    </source>
</reference>
<keyword evidence="2" id="KW-1185">Reference proteome</keyword>
<proteinExistence type="predicted"/>
<dbReference type="EMBL" id="JAAIUW010000013">
    <property type="protein sequence ID" value="KAF7801503.1"/>
    <property type="molecule type" value="Genomic_DNA"/>
</dbReference>